<dbReference type="GO" id="GO:0050660">
    <property type="term" value="F:flavin adenine dinucleotide binding"/>
    <property type="evidence" value="ECO:0007669"/>
    <property type="project" value="UniProtKB-UniRule"/>
</dbReference>
<name>A0A0W4ZC12_PNEC8</name>
<proteinExistence type="inferred from homology"/>
<dbReference type="Gene3D" id="3.50.50.60">
    <property type="entry name" value="FAD/NAD(P)-binding domain"/>
    <property type="match status" value="1"/>
</dbReference>
<dbReference type="SUPFAM" id="SSF51905">
    <property type="entry name" value="FAD/NAD(P)-binding domain"/>
    <property type="match status" value="1"/>
</dbReference>
<dbReference type="GO" id="GO:0004506">
    <property type="term" value="F:squalene monooxygenase activity"/>
    <property type="evidence" value="ECO:0007669"/>
    <property type="project" value="UniProtKB-UniRule"/>
</dbReference>
<comment type="catalytic activity">
    <reaction evidence="14">
        <text>squalene + reduced [NADPH--hemoprotein reductase] + O2 = (S)-2,3-epoxysqualene + oxidized [NADPH--hemoprotein reductase] + H2O + H(+)</text>
        <dbReference type="Rhea" id="RHEA:25282"/>
        <dbReference type="Rhea" id="RHEA-COMP:11964"/>
        <dbReference type="Rhea" id="RHEA-COMP:11965"/>
        <dbReference type="ChEBI" id="CHEBI:15377"/>
        <dbReference type="ChEBI" id="CHEBI:15378"/>
        <dbReference type="ChEBI" id="CHEBI:15379"/>
        <dbReference type="ChEBI" id="CHEBI:15440"/>
        <dbReference type="ChEBI" id="CHEBI:15441"/>
        <dbReference type="ChEBI" id="CHEBI:57618"/>
        <dbReference type="ChEBI" id="CHEBI:58210"/>
        <dbReference type="EC" id="1.14.14.17"/>
    </reaction>
</comment>
<gene>
    <name evidence="16" type="ORF">T552_03187</name>
</gene>
<evidence type="ECO:0000313" key="17">
    <source>
        <dbReference type="Proteomes" id="UP000054454"/>
    </source>
</evidence>
<keyword evidence="11 14" id="KW-0560">Oxidoreductase</keyword>
<dbReference type="RefSeq" id="XP_018224493.1">
    <property type="nucleotide sequence ID" value="XM_018371700.1"/>
</dbReference>
<dbReference type="PANTHER" id="PTHR10835:SF0">
    <property type="entry name" value="SQUALENE MONOOXYGENASE"/>
    <property type="match status" value="1"/>
</dbReference>
<dbReference type="GO" id="GO:0005789">
    <property type="term" value="C:endoplasmic reticulum membrane"/>
    <property type="evidence" value="ECO:0007669"/>
    <property type="project" value="UniProtKB-SubCell"/>
</dbReference>
<evidence type="ECO:0000256" key="2">
    <source>
        <dbReference type="ARBA" id="ARBA00004154"/>
    </source>
</evidence>
<dbReference type="EMBL" id="LFVZ01000015">
    <property type="protein sequence ID" value="KTW25913.1"/>
    <property type="molecule type" value="Genomic_DNA"/>
</dbReference>
<keyword evidence="9" id="KW-0492">Microsome</keyword>
<evidence type="ECO:0000256" key="8">
    <source>
        <dbReference type="ARBA" id="ARBA00022827"/>
    </source>
</evidence>
<evidence type="ECO:0000256" key="11">
    <source>
        <dbReference type="ARBA" id="ARBA00023002"/>
    </source>
</evidence>
<dbReference type="InterPro" id="IPR036188">
    <property type="entry name" value="FAD/NAD-bd_sf"/>
</dbReference>
<comment type="cofactor">
    <cofactor evidence="1 14">
        <name>FAD</name>
        <dbReference type="ChEBI" id="CHEBI:57692"/>
    </cofactor>
</comment>
<dbReference type="VEuPathDB" id="FungiDB:T552_03187"/>
<comment type="subcellular location">
    <subcellularLocation>
        <location evidence="3 14">Endoplasmic reticulum membrane</location>
        <topology evidence="3 14">Multi-pass membrane protein</topology>
    </subcellularLocation>
    <subcellularLocation>
        <location evidence="2">Microsome membrane</location>
        <topology evidence="2">Multi-pass membrane protein</topology>
    </subcellularLocation>
</comment>
<evidence type="ECO:0000256" key="9">
    <source>
        <dbReference type="ARBA" id="ARBA00022848"/>
    </source>
</evidence>
<dbReference type="OrthoDB" id="1678617at2759"/>
<evidence type="ECO:0000256" key="7">
    <source>
        <dbReference type="ARBA" id="ARBA00022824"/>
    </source>
</evidence>
<reference evidence="17" key="1">
    <citation type="journal article" date="2016" name="Nat. Commun.">
        <title>Genome analysis of three Pneumocystis species reveals adaptation mechanisms to life exclusively in mammalian hosts.</title>
        <authorList>
            <person name="Ma L."/>
            <person name="Chen Z."/>
            <person name="Huang D.W."/>
            <person name="Kutty G."/>
            <person name="Ishihara M."/>
            <person name="Wang H."/>
            <person name="Abouelleil A."/>
            <person name="Bishop L."/>
            <person name="Davey E."/>
            <person name="Deng R."/>
            <person name="Deng X."/>
            <person name="Fan L."/>
            <person name="Fantoni G."/>
            <person name="Fitzgerald M."/>
            <person name="Gogineni E."/>
            <person name="Goldberg J.M."/>
            <person name="Handley G."/>
            <person name="Hu X."/>
            <person name="Huber C."/>
            <person name="Jiao X."/>
            <person name="Jones K."/>
            <person name="Levin J.Z."/>
            <person name="Liu Y."/>
            <person name="Macdonald P."/>
            <person name="Melnikov A."/>
            <person name="Raley C."/>
            <person name="Sassi M."/>
            <person name="Sherman B.T."/>
            <person name="Song X."/>
            <person name="Sykes S."/>
            <person name="Tran B."/>
            <person name="Walsh L."/>
            <person name="Xia Y."/>
            <person name="Yang J."/>
            <person name="Young S."/>
            <person name="Zeng Q."/>
            <person name="Zheng X."/>
            <person name="Stephens R."/>
            <person name="Nusbaum C."/>
            <person name="Birren B.W."/>
            <person name="Azadi P."/>
            <person name="Lempicki R.A."/>
            <person name="Cuomo C.A."/>
            <person name="Kovacs J.A."/>
        </authorList>
    </citation>
    <scope>NUCLEOTIDE SEQUENCE [LARGE SCALE GENOMIC DNA]</scope>
    <source>
        <strain evidence="17">B80</strain>
    </source>
</reference>
<feature type="transmembrane region" description="Helical" evidence="14">
    <location>
        <begin position="347"/>
        <end position="363"/>
    </location>
</feature>
<dbReference type="EC" id="1.14.14.17" evidence="14"/>
<comment type="caution">
    <text evidence="16">The sequence shown here is derived from an EMBL/GenBank/DDBJ whole genome shotgun (WGS) entry which is preliminary data.</text>
</comment>
<dbReference type="InterPro" id="IPR040125">
    <property type="entry name" value="Squalene_monox"/>
</dbReference>
<dbReference type="GeneID" id="28937903"/>
<evidence type="ECO:0000256" key="12">
    <source>
        <dbReference type="ARBA" id="ARBA00023136"/>
    </source>
</evidence>
<evidence type="ECO:0000256" key="13">
    <source>
        <dbReference type="ARBA" id="ARBA00029435"/>
    </source>
</evidence>
<keyword evidence="7 14" id="KW-0256">Endoplasmic reticulum</keyword>
<feature type="transmembrane region" description="Helical" evidence="14">
    <location>
        <begin position="383"/>
        <end position="406"/>
    </location>
</feature>
<keyword evidence="17" id="KW-1185">Reference proteome</keyword>
<protein>
    <recommendedName>
        <fullName evidence="14">Squalene monooxygenase</fullName>
        <ecNumber evidence="14">1.14.14.17</ecNumber>
    </recommendedName>
</protein>
<evidence type="ECO:0000256" key="10">
    <source>
        <dbReference type="ARBA" id="ARBA00022989"/>
    </source>
</evidence>
<keyword evidence="8 14" id="KW-0274">FAD</keyword>
<evidence type="ECO:0000256" key="3">
    <source>
        <dbReference type="ARBA" id="ARBA00004477"/>
    </source>
</evidence>
<dbReference type="UniPathway" id="UPA00767">
    <property type="reaction ID" value="UER00752"/>
</dbReference>
<evidence type="ECO:0000256" key="4">
    <source>
        <dbReference type="ARBA" id="ARBA00008802"/>
    </source>
</evidence>
<comment type="pathway">
    <text evidence="13">Steroid metabolism; ergosterol biosynthesis.</text>
</comment>
<evidence type="ECO:0000256" key="1">
    <source>
        <dbReference type="ARBA" id="ARBA00001974"/>
    </source>
</evidence>
<dbReference type="FunFam" id="3.50.50.60:FF:000166">
    <property type="entry name" value="Squalene monooxygenase Erg1"/>
    <property type="match status" value="1"/>
</dbReference>
<keyword evidence="5 14" id="KW-0285">Flavoprotein</keyword>
<organism evidence="16 17">
    <name type="scientific">Pneumocystis carinii (strain B80)</name>
    <name type="common">Rat pneumocystis pneumonia agent</name>
    <name type="synonym">Pneumocystis carinii f. sp. carinii</name>
    <dbReference type="NCBI Taxonomy" id="1408658"/>
    <lineage>
        <taxon>Eukaryota</taxon>
        <taxon>Fungi</taxon>
        <taxon>Dikarya</taxon>
        <taxon>Ascomycota</taxon>
        <taxon>Taphrinomycotina</taxon>
        <taxon>Pneumocystomycetes</taxon>
        <taxon>Pneumocystaceae</taxon>
        <taxon>Pneumocystis</taxon>
    </lineage>
</organism>
<dbReference type="Proteomes" id="UP000054454">
    <property type="component" value="Unassembled WGS sequence"/>
</dbReference>
<accession>A0A0W4ZC12</accession>
<evidence type="ECO:0000256" key="5">
    <source>
        <dbReference type="ARBA" id="ARBA00022630"/>
    </source>
</evidence>
<feature type="domain" description="Squalene epoxidase" evidence="15">
    <location>
        <begin position="158"/>
        <end position="399"/>
    </location>
</feature>
<evidence type="ECO:0000259" key="15">
    <source>
        <dbReference type="Pfam" id="PF08491"/>
    </source>
</evidence>
<keyword evidence="12 14" id="KW-0472">Membrane</keyword>
<dbReference type="PANTHER" id="PTHR10835">
    <property type="entry name" value="SQUALENE MONOOXYGENASE"/>
    <property type="match status" value="1"/>
</dbReference>
<comment type="function">
    <text evidence="14">Catalyzes the stereospecific oxidation of squalene to (S)-2,3-epoxysqualene, and is considered to be a rate-limiting enzyme in steroid biosynthesis.</text>
</comment>
<keyword evidence="6 14" id="KW-0812">Transmembrane</keyword>
<dbReference type="InterPro" id="IPR013698">
    <property type="entry name" value="Squalene_epoxidase"/>
</dbReference>
<dbReference type="GO" id="GO:0006696">
    <property type="term" value="P:ergosterol biosynthetic process"/>
    <property type="evidence" value="ECO:0007669"/>
    <property type="project" value="TreeGrafter"/>
</dbReference>
<comment type="similarity">
    <text evidence="4 14">Belongs to the squalene monooxygenase family.</text>
</comment>
<evidence type="ECO:0000313" key="16">
    <source>
        <dbReference type="EMBL" id="KTW25913.1"/>
    </source>
</evidence>
<keyword evidence="10 14" id="KW-1133">Transmembrane helix</keyword>
<sequence>MHEWDCIIVGAGASLATVFGRQKRKTLLLERNVSEPDRIVGELLQPGGIKALEALGIEDAVEGIDAIHVKGYQLLWNNESVNIPYVNKKSSYHKHISYQGRSFHHGRFVMKLRQHAVANESVTMIESTVLDVIENPLTQQVLGVKAFIKATQQYEHYFAPLVVIADGCFSKFRKQFISKPVIIKSNFVGLILENVTLPMPFYGHVILSNRSPILMYQLSTHHTRILIDLPGKLPSNTTGELKKYLKEVITPILPKNIQSSFIDALDNQKIRSMPNCFLPPSLNTKPGLIILGDAMNMRHPLTGGGMTVALNDAVLLSDLLSPSSVPSFQDTDLVLHKMFIFHWKRKKFSAVINILAQILYFLFSPTDIYLNILQKGCFKYFQLGGIAISGPISLLSGFVLNSLFFYQS</sequence>
<evidence type="ECO:0000256" key="14">
    <source>
        <dbReference type="RuleBase" id="RU367121"/>
    </source>
</evidence>
<dbReference type="AlphaFoldDB" id="A0A0W4ZC12"/>
<dbReference type="Pfam" id="PF08491">
    <property type="entry name" value="SE"/>
    <property type="match status" value="1"/>
</dbReference>
<evidence type="ECO:0000256" key="6">
    <source>
        <dbReference type="ARBA" id="ARBA00022692"/>
    </source>
</evidence>